<protein>
    <submittedName>
        <fullName evidence="6">Substrate-binding domain-containing protein</fullName>
    </submittedName>
</protein>
<evidence type="ECO:0000256" key="1">
    <source>
        <dbReference type="ARBA" id="ARBA00004196"/>
    </source>
</evidence>
<keyword evidence="3 4" id="KW-0732">Signal</keyword>
<evidence type="ECO:0000256" key="2">
    <source>
        <dbReference type="ARBA" id="ARBA00007639"/>
    </source>
</evidence>
<dbReference type="PROSITE" id="PS51318">
    <property type="entry name" value="TAT"/>
    <property type="match status" value="1"/>
</dbReference>
<comment type="caution">
    <text evidence="6">The sequence shown here is derived from an EMBL/GenBank/DDBJ whole genome shotgun (WGS) entry which is preliminary data.</text>
</comment>
<keyword evidence="7" id="KW-1185">Reference proteome</keyword>
<dbReference type="InterPro" id="IPR025997">
    <property type="entry name" value="SBP_2_dom"/>
</dbReference>
<reference evidence="6" key="1">
    <citation type="submission" date="2021-07" db="EMBL/GenBank/DDBJ databases">
        <title>Pseudohoeflea marina sp. nov. a polyhydroxyalcanoate-producing bacterium.</title>
        <authorList>
            <person name="Zheng W."/>
            <person name="Yu S."/>
            <person name="Huang Y."/>
        </authorList>
    </citation>
    <scope>NUCLEOTIDE SEQUENCE</scope>
    <source>
        <strain evidence="6">DP4N28-3</strain>
    </source>
</reference>
<dbReference type="InterPro" id="IPR006311">
    <property type="entry name" value="TAT_signal"/>
</dbReference>
<accession>A0ABS6WSP4</accession>
<dbReference type="Pfam" id="PF13407">
    <property type="entry name" value="Peripla_BP_4"/>
    <property type="match status" value="1"/>
</dbReference>
<dbReference type="EMBL" id="JAHWQX010000004">
    <property type="protein sequence ID" value="MBW3098987.1"/>
    <property type="molecule type" value="Genomic_DNA"/>
</dbReference>
<evidence type="ECO:0000259" key="5">
    <source>
        <dbReference type="Pfam" id="PF13407"/>
    </source>
</evidence>
<dbReference type="PANTHER" id="PTHR46847:SF1">
    <property type="entry name" value="D-ALLOSE-BINDING PERIPLASMIC PROTEIN-RELATED"/>
    <property type="match status" value="1"/>
</dbReference>
<feature type="signal peptide" evidence="4">
    <location>
        <begin position="1"/>
        <end position="26"/>
    </location>
</feature>
<evidence type="ECO:0000313" key="7">
    <source>
        <dbReference type="Proteomes" id="UP001430804"/>
    </source>
</evidence>
<comment type="similarity">
    <text evidence="2">Belongs to the bacterial solute-binding protein 2 family.</text>
</comment>
<evidence type="ECO:0000256" key="4">
    <source>
        <dbReference type="SAM" id="SignalP"/>
    </source>
</evidence>
<evidence type="ECO:0000313" key="6">
    <source>
        <dbReference type="EMBL" id="MBW3098987.1"/>
    </source>
</evidence>
<comment type="subcellular location">
    <subcellularLocation>
        <location evidence="1">Cell envelope</location>
    </subcellularLocation>
</comment>
<dbReference type="RefSeq" id="WP_219203278.1">
    <property type="nucleotide sequence ID" value="NZ_JAHWQX010000004.1"/>
</dbReference>
<feature type="domain" description="Periplasmic binding protein" evidence="5">
    <location>
        <begin position="55"/>
        <end position="310"/>
    </location>
</feature>
<evidence type="ECO:0000256" key="3">
    <source>
        <dbReference type="ARBA" id="ARBA00022729"/>
    </source>
</evidence>
<dbReference type="PANTHER" id="PTHR46847">
    <property type="entry name" value="D-ALLOSE-BINDING PERIPLASMIC PROTEIN-RELATED"/>
    <property type="match status" value="1"/>
</dbReference>
<sequence>MSLTRRFLLTLAGVSTAALLTGPALADQASDAARTAKAAEMVDTAQFKKDGPLKVGVSAGYLANSWVVFALQHIHWEASKHSEIENVVVTDAGFNPAKQVSDIEDLMRQDIDLLIYWPVDDASVEDVLKRAVDAGIPTVQAGGGFTDSEGTVANAYISQYKLGEMVARQLMKDIDGKGKIVAMLPIAGTTAAVEQLEALEAVLEDYPDVELLSVEYGDWNRGKAKQITENLLQRFPTITGVYSPAGQMSLGMVEAFDEAGRLSEVTFSPGDEYNGWLKWVAEHQQGGAVTFPTRAGQVALQVGLDILDGTSVPRGTAVESEYIAPSDIEALVSPQAPDDWWASSLPEEFLPQQ</sequence>
<proteinExistence type="inferred from homology"/>
<gene>
    <name evidence="6" type="ORF">KY465_17045</name>
</gene>
<organism evidence="6 7">
    <name type="scientific">Pseudohoeflea coraliihabitans</name>
    <dbReference type="NCBI Taxonomy" id="2860393"/>
    <lineage>
        <taxon>Bacteria</taxon>
        <taxon>Pseudomonadati</taxon>
        <taxon>Pseudomonadota</taxon>
        <taxon>Alphaproteobacteria</taxon>
        <taxon>Hyphomicrobiales</taxon>
        <taxon>Rhizobiaceae</taxon>
        <taxon>Pseudohoeflea</taxon>
    </lineage>
</organism>
<feature type="chain" id="PRO_5047448741" evidence="4">
    <location>
        <begin position="27"/>
        <end position="353"/>
    </location>
</feature>
<dbReference type="Proteomes" id="UP001430804">
    <property type="component" value="Unassembled WGS sequence"/>
</dbReference>
<name>A0ABS6WSP4_9HYPH</name>